<evidence type="ECO:0000313" key="2">
    <source>
        <dbReference type="EMBL" id="KSU75415.1"/>
    </source>
</evidence>
<comment type="caution">
    <text evidence="2">The sequence shown here is derived from an EMBL/GenBank/DDBJ whole genome shotgun (WGS) entry which is preliminary data.</text>
</comment>
<name>A0A0V8IKV0_9MICC</name>
<dbReference type="Pfam" id="PF15515">
    <property type="entry name" value="MvaI_BcnI"/>
    <property type="match status" value="1"/>
</dbReference>
<gene>
    <name evidence="2" type="ORF">AS031_12650</name>
</gene>
<feature type="domain" description="MvaI/BcnI restriction endonuclease" evidence="1">
    <location>
        <begin position="31"/>
        <end position="126"/>
    </location>
</feature>
<evidence type="ECO:0000259" key="1">
    <source>
        <dbReference type="Pfam" id="PF15515"/>
    </source>
</evidence>
<protein>
    <recommendedName>
        <fullName evidence="1">MvaI/BcnI restriction endonuclease domain-containing protein</fullName>
    </recommendedName>
</protein>
<evidence type="ECO:0000313" key="3">
    <source>
        <dbReference type="Proteomes" id="UP000053199"/>
    </source>
</evidence>
<dbReference type="Proteomes" id="UP000053199">
    <property type="component" value="Unassembled WGS sequence"/>
</dbReference>
<keyword evidence="3" id="KW-1185">Reference proteome</keyword>
<accession>A0A0V8IKV0</accession>
<dbReference type="AlphaFoldDB" id="A0A0V8IKV0"/>
<organism evidence="2 3">
    <name type="scientific">Pseudarthrobacter enclensis</name>
    <dbReference type="NCBI Taxonomy" id="993070"/>
    <lineage>
        <taxon>Bacteria</taxon>
        <taxon>Bacillati</taxon>
        <taxon>Actinomycetota</taxon>
        <taxon>Actinomycetes</taxon>
        <taxon>Micrococcales</taxon>
        <taxon>Micrococcaceae</taxon>
        <taxon>Pseudarthrobacter</taxon>
    </lineage>
</organism>
<sequence>MEFGLFGFDPVQQKIIDDGYLYLRDPGRENNLGRWSFSKLLTHWQTKHAKAVFVPCVAQGTDPDQFAFGTRIYVGEGTSFLRFLAGVSSGAVVLDPGLNTKLANNVWKAHTRYQFRSSLTNAPSLYRSFEKIIL</sequence>
<dbReference type="EMBL" id="LNQM01000005">
    <property type="protein sequence ID" value="KSU75415.1"/>
    <property type="molecule type" value="Genomic_DNA"/>
</dbReference>
<reference evidence="2 3" key="1">
    <citation type="journal article" date="2014" name="Arch. Microbiol.">
        <title>Arthrobacter enclensis sp. nov., isolated from sediment sample.</title>
        <authorList>
            <person name="Dastager S.G."/>
            <person name="Liu Q."/>
            <person name="Tang S.K."/>
            <person name="Krishnamurthi S."/>
            <person name="Lee J.C."/>
            <person name="Li W.J."/>
        </authorList>
    </citation>
    <scope>NUCLEOTIDE SEQUENCE [LARGE SCALE GENOMIC DNA]</scope>
    <source>
        <strain evidence="2 3">NIO-1008</strain>
    </source>
</reference>
<dbReference type="InterPro" id="IPR029127">
    <property type="entry name" value="MvaI_BcnI"/>
</dbReference>
<proteinExistence type="predicted"/>